<dbReference type="Gene3D" id="3.90.1200.10">
    <property type="match status" value="1"/>
</dbReference>
<reference evidence="2 3" key="1">
    <citation type="submission" date="2016-09" db="EMBL/GenBank/DDBJ databases">
        <title>Complete genome sequencing of Streptomyces lydicus 103 and metabolic pathways analysis of antibiotic biosynthesis.</title>
        <authorList>
            <person name="Jia N."/>
            <person name="Ding M.-Z."/>
            <person name="Gao F."/>
            <person name="Yuan Y.-J."/>
        </authorList>
    </citation>
    <scope>NUCLEOTIDE SEQUENCE [LARGE SCALE GENOMIC DNA]</scope>
    <source>
        <strain evidence="2 3">103</strain>
    </source>
</reference>
<dbReference type="AlphaFoldDB" id="A0A1D7VTP3"/>
<keyword evidence="3" id="KW-1185">Reference proteome</keyword>
<gene>
    <name evidence="2" type="ORF">SL103_31210</name>
</gene>
<dbReference type="PANTHER" id="PTHR40086">
    <property type="entry name" value="PHOSPHOTRANSFERASE YTMP-RELATED"/>
    <property type="match status" value="1"/>
</dbReference>
<evidence type="ECO:0000313" key="2">
    <source>
        <dbReference type="EMBL" id="AOP50129.1"/>
    </source>
</evidence>
<organism evidence="2 3">
    <name type="scientific">Streptomyces lydicus</name>
    <dbReference type="NCBI Taxonomy" id="47763"/>
    <lineage>
        <taxon>Bacteria</taxon>
        <taxon>Bacillati</taxon>
        <taxon>Actinomycetota</taxon>
        <taxon>Actinomycetes</taxon>
        <taxon>Kitasatosporales</taxon>
        <taxon>Streptomycetaceae</taxon>
        <taxon>Streptomyces</taxon>
    </lineage>
</organism>
<dbReference type="InterPro" id="IPR002575">
    <property type="entry name" value="Aminoglycoside_PTrfase"/>
</dbReference>
<feature type="domain" description="Aminoglycoside phosphotransferase" evidence="1">
    <location>
        <begin position="17"/>
        <end position="249"/>
    </location>
</feature>
<dbReference type="KEGG" id="slc:SL103_31210"/>
<dbReference type="InterPro" id="IPR011009">
    <property type="entry name" value="Kinase-like_dom_sf"/>
</dbReference>
<dbReference type="InterPro" id="IPR052077">
    <property type="entry name" value="CcrZ_PhaseVar_Mediator"/>
</dbReference>
<dbReference type="Pfam" id="PF01636">
    <property type="entry name" value="APH"/>
    <property type="match status" value="1"/>
</dbReference>
<dbReference type="SUPFAM" id="SSF56112">
    <property type="entry name" value="Protein kinase-like (PK-like)"/>
    <property type="match status" value="1"/>
</dbReference>
<dbReference type="Proteomes" id="UP000094094">
    <property type="component" value="Chromosome"/>
</dbReference>
<sequence>MNWQALYDAALHSTDAAAGYYNRNAALGTPDGRVNVRIPLAAADVMDVRVWQEEDVLAAVRPYVDYAPELRHVSHTPRFQVQSFIEGDLLDGFSPRESAVPDHVLDDVVALMGQLSAIPQGKVPPLPDDWPGSGSSAAFGRHLAALTERIHADHQADYAEVFAHFGFPADPLTPVSERWASLTPRPFAVLHADLHRKNMIVSGGSTWFLDWELALWGDPVYEVAIHLHKMDYPHEQRAGLLRRWLQALPPEYTAGWRRDTETYLWHERIKSAIVDTVRYSKQVASPGTDPAARDVLISRLAKKVNAARLVWGRVPDVTPARVRSGLRKGPTHPIP</sequence>
<evidence type="ECO:0000313" key="3">
    <source>
        <dbReference type="Proteomes" id="UP000094094"/>
    </source>
</evidence>
<dbReference type="PANTHER" id="PTHR40086:SF1">
    <property type="entry name" value="CELL CYCLE REGULATOR CCRZ"/>
    <property type="match status" value="1"/>
</dbReference>
<dbReference type="OrthoDB" id="3454210at2"/>
<protein>
    <recommendedName>
        <fullName evidence="1">Aminoglycoside phosphotransferase domain-containing protein</fullName>
    </recommendedName>
</protein>
<proteinExistence type="predicted"/>
<dbReference type="EMBL" id="CP017157">
    <property type="protein sequence ID" value="AOP50129.1"/>
    <property type="molecule type" value="Genomic_DNA"/>
</dbReference>
<evidence type="ECO:0000259" key="1">
    <source>
        <dbReference type="Pfam" id="PF01636"/>
    </source>
</evidence>
<dbReference type="RefSeq" id="WP_069572305.1">
    <property type="nucleotide sequence ID" value="NZ_CP017157.1"/>
</dbReference>
<accession>A0A1D7VTP3</accession>
<name>A0A1D7VTP3_9ACTN</name>